<protein>
    <submittedName>
        <fullName evidence="7">CRC domain-containing protein</fullName>
    </submittedName>
</protein>
<reference evidence="7" key="1">
    <citation type="submission" date="2022-11" db="UniProtKB">
        <authorList>
            <consortium name="WormBaseParasite"/>
        </authorList>
    </citation>
    <scope>IDENTIFICATION</scope>
</reference>
<dbReference type="InterPro" id="IPR028307">
    <property type="entry name" value="Lin-54_fam"/>
</dbReference>
<feature type="region of interest" description="Disordered" evidence="4">
    <location>
        <begin position="41"/>
        <end position="60"/>
    </location>
</feature>
<comment type="subcellular location">
    <subcellularLocation>
        <location evidence="1">Nucleus</location>
    </subcellularLocation>
</comment>
<dbReference type="InterPro" id="IPR033467">
    <property type="entry name" value="Tesmin/TSO1-like_CXC"/>
</dbReference>
<comment type="similarity">
    <text evidence="2">Belongs to the lin-54 family.</text>
</comment>
<dbReference type="WBParaSite" id="Gr19_v10_g11203.t3">
    <property type="protein sequence ID" value="Gr19_v10_g11203.t3"/>
    <property type="gene ID" value="Gr19_v10_g11203"/>
</dbReference>
<evidence type="ECO:0000259" key="5">
    <source>
        <dbReference type="PROSITE" id="PS51634"/>
    </source>
</evidence>
<dbReference type="SMART" id="SM01114">
    <property type="entry name" value="CXC"/>
    <property type="match status" value="2"/>
</dbReference>
<proteinExistence type="inferred from homology"/>
<name>A0A914GX50_GLORO</name>
<keyword evidence="6" id="KW-1185">Reference proteome</keyword>
<keyword evidence="3" id="KW-0539">Nucleus</keyword>
<evidence type="ECO:0000313" key="6">
    <source>
        <dbReference type="Proteomes" id="UP000887572"/>
    </source>
</evidence>
<feature type="compositionally biased region" description="Acidic residues" evidence="4">
    <location>
        <begin position="48"/>
        <end position="60"/>
    </location>
</feature>
<dbReference type="GO" id="GO:0006355">
    <property type="term" value="P:regulation of DNA-templated transcription"/>
    <property type="evidence" value="ECO:0007669"/>
    <property type="project" value="TreeGrafter"/>
</dbReference>
<dbReference type="Proteomes" id="UP000887572">
    <property type="component" value="Unplaced"/>
</dbReference>
<dbReference type="Pfam" id="PF03638">
    <property type="entry name" value="TCR"/>
    <property type="match status" value="2"/>
</dbReference>
<accession>A0A914GX50</accession>
<dbReference type="PROSITE" id="PS51634">
    <property type="entry name" value="CRC"/>
    <property type="match status" value="1"/>
</dbReference>
<evidence type="ECO:0000256" key="4">
    <source>
        <dbReference type="SAM" id="MobiDB-lite"/>
    </source>
</evidence>
<feature type="domain" description="CRC" evidence="5">
    <location>
        <begin position="207"/>
        <end position="325"/>
    </location>
</feature>
<evidence type="ECO:0000256" key="1">
    <source>
        <dbReference type="ARBA" id="ARBA00004123"/>
    </source>
</evidence>
<sequence length="445" mass="49739">MFEFSKKVRLRGSKSVEIELFYSILQFYLQIRVQARRLGGGKTSNYENEQEAGEYEEDDGQYLVDGDDSQYYEEYVEVGSEAAVPAYQDNSKSRTIVTSNTRTPSGLVEGRVVGAATQRPFTHRSIQNALPISGANYSFESRHLPSYFGHFRQREPSQAHHEVYGTNYPIISGGFSLPAFLSKPPKSSKRLGGSEPVLFSNRKLSTKRKPCNCTKSMCLKLYCDCFSNGEFCLDCNCKDCHNNLEHEAERSRAIKQSLERNPSAFKPKIGVAAKSAGKTIDMERLHQRGCHCKRSNCLKNYCECYEAKVPCTERCKCQSCRNTENDRHNKFKDKFTTTAGGLAQLAAAAAAESRACAGTPFSEDDASDICVAEEEMTRQANPKTQAWFYMTEDVIEATTMCLVSQAQEFEQNLSEDALEKSVLKDLPQKAHDAALLRLSSTANGV</sequence>
<evidence type="ECO:0000256" key="3">
    <source>
        <dbReference type="ARBA" id="ARBA00023242"/>
    </source>
</evidence>
<dbReference type="InterPro" id="IPR005172">
    <property type="entry name" value="CRC"/>
</dbReference>
<organism evidence="6 7">
    <name type="scientific">Globodera rostochiensis</name>
    <name type="common">Golden nematode worm</name>
    <name type="synonym">Heterodera rostochiensis</name>
    <dbReference type="NCBI Taxonomy" id="31243"/>
    <lineage>
        <taxon>Eukaryota</taxon>
        <taxon>Metazoa</taxon>
        <taxon>Ecdysozoa</taxon>
        <taxon>Nematoda</taxon>
        <taxon>Chromadorea</taxon>
        <taxon>Rhabditida</taxon>
        <taxon>Tylenchina</taxon>
        <taxon>Tylenchomorpha</taxon>
        <taxon>Tylenchoidea</taxon>
        <taxon>Heteroderidae</taxon>
        <taxon>Heteroderinae</taxon>
        <taxon>Globodera</taxon>
    </lineage>
</organism>
<dbReference type="GO" id="GO:0005634">
    <property type="term" value="C:nucleus"/>
    <property type="evidence" value="ECO:0007669"/>
    <property type="project" value="UniProtKB-SubCell"/>
</dbReference>
<evidence type="ECO:0000256" key="2">
    <source>
        <dbReference type="ARBA" id="ARBA00007267"/>
    </source>
</evidence>
<dbReference type="PANTHER" id="PTHR12446">
    <property type="entry name" value="TESMIN/TSO1-RELATED"/>
    <property type="match status" value="1"/>
</dbReference>
<evidence type="ECO:0000313" key="7">
    <source>
        <dbReference type="WBParaSite" id="Gr19_v10_g11203.t3"/>
    </source>
</evidence>
<dbReference type="PANTHER" id="PTHR12446:SF34">
    <property type="entry name" value="PROTEIN LIN-54 HOMOLOG"/>
    <property type="match status" value="1"/>
</dbReference>
<dbReference type="AlphaFoldDB" id="A0A914GX50"/>